<feature type="region of interest" description="Disordered" evidence="1">
    <location>
        <begin position="70"/>
        <end position="92"/>
    </location>
</feature>
<dbReference type="EMBL" id="BMFS01000001">
    <property type="protein sequence ID" value="GGG91265.1"/>
    <property type="molecule type" value="Genomic_DNA"/>
</dbReference>
<evidence type="ECO:0000313" key="3">
    <source>
        <dbReference type="Proteomes" id="UP000648722"/>
    </source>
</evidence>
<accession>A0ABQ1XGC4</accession>
<dbReference type="Proteomes" id="UP000648722">
    <property type="component" value="Unassembled WGS sequence"/>
</dbReference>
<reference evidence="3" key="1">
    <citation type="journal article" date="2019" name="Int. J. Syst. Evol. Microbiol.">
        <title>The Global Catalogue of Microorganisms (GCM) 10K type strain sequencing project: providing services to taxonomists for standard genome sequencing and annotation.</title>
        <authorList>
            <consortium name="The Broad Institute Genomics Platform"/>
            <consortium name="The Broad Institute Genome Sequencing Center for Infectious Disease"/>
            <person name="Wu L."/>
            <person name="Ma J."/>
        </authorList>
    </citation>
    <scope>NUCLEOTIDE SEQUENCE [LARGE SCALE GENOMIC DNA]</scope>
    <source>
        <strain evidence="3">CGMCC 1.12766</strain>
    </source>
</reference>
<evidence type="ECO:0000313" key="2">
    <source>
        <dbReference type="EMBL" id="GGG91265.1"/>
    </source>
</evidence>
<comment type="caution">
    <text evidence="2">The sequence shown here is derived from an EMBL/GenBank/DDBJ whole genome shotgun (WGS) entry which is preliminary data.</text>
</comment>
<keyword evidence="3" id="KW-1185">Reference proteome</keyword>
<dbReference type="RefSeq" id="WP_188450792.1">
    <property type="nucleotide sequence ID" value="NZ_BMFS01000001.1"/>
</dbReference>
<feature type="compositionally biased region" description="Basic and acidic residues" evidence="1">
    <location>
        <begin position="70"/>
        <end position="83"/>
    </location>
</feature>
<name>A0ABQ1XGC4_9PROT</name>
<evidence type="ECO:0008006" key="4">
    <source>
        <dbReference type="Google" id="ProtNLM"/>
    </source>
</evidence>
<organism evidence="2 3">
    <name type="scientific">Glycocaulis albus</name>
    <dbReference type="NCBI Taxonomy" id="1382801"/>
    <lineage>
        <taxon>Bacteria</taxon>
        <taxon>Pseudomonadati</taxon>
        <taxon>Pseudomonadota</taxon>
        <taxon>Alphaproteobacteria</taxon>
        <taxon>Maricaulales</taxon>
        <taxon>Maricaulaceae</taxon>
        <taxon>Glycocaulis</taxon>
    </lineage>
</organism>
<sequence length="92" mass="10243">MSVLIKIFGILLVIAGLAVAWSPIPLGIVLIPIGLALIVATSQTARKWLHRRRENNPGFDRWLKKMEGKVPERFSEPLRRTDADSGQGQNGR</sequence>
<protein>
    <recommendedName>
        <fullName evidence="4">Transmembrane protein (PGPGW)</fullName>
    </recommendedName>
</protein>
<gene>
    <name evidence="2" type="ORF">GCM10007420_03170</name>
</gene>
<proteinExistence type="predicted"/>
<evidence type="ECO:0000256" key="1">
    <source>
        <dbReference type="SAM" id="MobiDB-lite"/>
    </source>
</evidence>